<name>A0A8J5Y454_9ROSI</name>
<dbReference type="OrthoDB" id="1001780at2759"/>
<gene>
    <name evidence="2" type="ORF">CXB51_026338</name>
</gene>
<dbReference type="GO" id="GO:0004523">
    <property type="term" value="F:RNA-DNA hybrid ribonuclease activity"/>
    <property type="evidence" value="ECO:0007669"/>
    <property type="project" value="InterPro"/>
</dbReference>
<dbReference type="Proteomes" id="UP000701853">
    <property type="component" value="Chromosome 10"/>
</dbReference>
<dbReference type="PANTHER" id="PTHR46250:SF17">
    <property type="entry name" value="MYB_SANT-LIKE DOMAIN-CONTAINING PROTEIN"/>
    <property type="match status" value="1"/>
</dbReference>
<proteinExistence type="predicted"/>
<dbReference type="PANTHER" id="PTHR46250">
    <property type="entry name" value="MYB/SANT-LIKE DNA-BINDING DOMAIN PROTEIN-RELATED"/>
    <property type="match status" value="1"/>
</dbReference>
<dbReference type="GO" id="GO:0003676">
    <property type="term" value="F:nucleic acid binding"/>
    <property type="evidence" value="ECO:0007669"/>
    <property type="project" value="InterPro"/>
</dbReference>
<reference evidence="2 3" key="1">
    <citation type="journal article" date="2021" name="bioRxiv">
        <title>The Gossypium anomalum genome as a resource for cotton improvement and evolutionary analysis of hybrid incompatibility.</title>
        <authorList>
            <person name="Grover C.E."/>
            <person name="Yuan D."/>
            <person name="Arick M.A."/>
            <person name="Miller E.R."/>
            <person name="Hu G."/>
            <person name="Peterson D.G."/>
            <person name="Wendel J.F."/>
            <person name="Udall J.A."/>
        </authorList>
    </citation>
    <scope>NUCLEOTIDE SEQUENCE [LARGE SCALE GENOMIC DNA]</scope>
    <source>
        <strain evidence="2">JFW-Udall</strain>
        <tissue evidence="2">Leaf</tissue>
    </source>
</reference>
<accession>A0A8J5Y454</accession>
<evidence type="ECO:0000313" key="3">
    <source>
        <dbReference type="Proteomes" id="UP000701853"/>
    </source>
</evidence>
<dbReference type="AlphaFoldDB" id="A0A8J5Y454"/>
<feature type="domain" description="RNase H type-1" evidence="1">
    <location>
        <begin position="323"/>
        <end position="400"/>
    </location>
</feature>
<keyword evidence="3" id="KW-1185">Reference proteome</keyword>
<dbReference type="EMBL" id="JAHUZN010000010">
    <property type="protein sequence ID" value="KAG8481488.1"/>
    <property type="molecule type" value="Genomic_DNA"/>
</dbReference>
<dbReference type="InterPro" id="IPR002156">
    <property type="entry name" value="RNaseH_domain"/>
</dbReference>
<dbReference type="Pfam" id="PF13456">
    <property type="entry name" value="RVT_3"/>
    <property type="match status" value="1"/>
</dbReference>
<comment type="caution">
    <text evidence="2">The sequence shown here is derived from an EMBL/GenBank/DDBJ whole genome shotgun (WGS) entry which is preliminary data.</text>
</comment>
<organism evidence="2 3">
    <name type="scientific">Gossypium anomalum</name>
    <dbReference type="NCBI Taxonomy" id="47600"/>
    <lineage>
        <taxon>Eukaryota</taxon>
        <taxon>Viridiplantae</taxon>
        <taxon>Streptophyta</taxon>
        <taxon>Embryophyta</taxon>
        <taxon>Tracheophyta</taxon>
        <taxon>Spermatophyta</taxon>
        <taxon>Magnoliopsida</taxon>
        <taxon>eudicotyledons</taxon>
        <taxon>Gunneridae</taxon>
        <taxon>Pentapetalae</taxon>
        <taxon>rosids</taxon>
        <taxon>malvids</taxon>
        <taxon>Malvales</taxon>
        <taxon>Malvaceae</taxon>
        <taxon>Malvoideae</taxon>
        <taxon>Gossypium</taxon>
    </lineage>
</organism>
<sequence>MSLDPIEAKLEEGLPSNVIDDDESNINQCVSSQNSRGTKRKWVSEEDATLVACIVDLHNVGIFNAVTGFKAGYLNELEKMLEKVLPNAMLNAKPNLESRIRTLKRDWSISHKEAAQFKHRSFPYYDQLTVIYAKDRATGKDAQTVADIIKEINVEDVATTNTHEERNDFYRCEADVSLDDMDLSGTQSQPARNQGIGWRIEDGKRVNIWNDSWLAYPGERKIKGQNINWRYTVVADLTDEDLSFTRDVLQEVGVLTLPTNENQEWIQGDKIHHEGMQDKVCDVARFIKAYIVELDHLESFTNYRFNTNKPNWEPPSEEQVKVNFDTSYQQLNCLAISCIIITYNMGLVMGACGCRINNIRDSTTAKAVACVQAVTFAEEMDFGDVVIEGDSLTVIKKLNN</sequence>
<evidence type="ECO:0000313" key="2">
    <source>
        <dbReference type="EMBL" id="KAG8481488.1"/>
    </source>
</evidence>
<protein>
    <recommendedName>
        <fullName evidence="1">RNase H type-1 domain-containing protein</fullName>
    </recommendedName>
</protein>
<evidence type="ECO:0000259" key="1">
    <source>
        <dbReference type="Pfam" id="PF13456"/>
    </source>
</evidence>